<dbReference type="CDD" id="cd07344">
    <property type="entry name" value="M48_yhfN_like"/>
    <property type="match status" value="1"/>
</dbReference>
<accession>A0A9W6FVN6</accession>
<sequence length="219" mass="25234">MILKIFPGKGLEVVIPKGFDRKHIPSIIHEKKEWIEEVFNKFRMRGQYLAESAPSLPQVVNLKAVDRLITVQYRPGPASRMELIESPDSHLEFIGNVNDSAMCRQLLRLWLKHQGHRHLVPWLHRIGEETGLVFQKTQVREQKSRWGSCSSKGTISLNCKLLFLPSELVRYVMIHELCHTIHLNHSPSFWASVAKLEPRYRVLDAGVNAAQSHVPPWAR</sequence>
<evidence type="ECO:0000313" key="3">
    <source>
        <dbReference type="Proteomes" id="UP001144372"/>
    </source>
</evidence>
<dbReference type="EMBL" id="BSDR01000001">
    <property type="protein sequence ID" value="GLI35709.1"/>
    <property type="molecule type" value="Genomic_DNA"/>
</dbReference>
<dbReference type="Pfam" id="PF01863">
    <property type="entry name" value="YgjP-like"/>
    <property type="match status" value="1"/>
</dbReference>
<dbReference type="InterPro" id="IPR002725">
    <property type="entry name" value="YgjP-like_metallopeptidase"/>
</dbReference>
<keyword evidence="2" id="KW-0378">Hydrolase</keyword>
<name>A0A9W6FVN6_9BACT</name>
<keyword evidence="3" id="KW-1185">Reference proteome</keyword>
<keyword evidence="2" id="KW-0645">Protease</keyword>
<dbReference type="GO" id="GO:0006508">
    <property type="term" value="P:proteolysis"/>
    <property type="evidence" value="ECO:0007669"/>
    <property type="project" value="UniProtKB-KW"/>
</dbReference>
<evidence type="ECO:0000313" key="2">
    <source>
        <dbReference type="EMBL" id="GLI35709.1"/>
    </source>
</evidence>
<dbReference type="AlphaFoldDB" id="A0A9W6FVN6"/>
<reference evidence="2" key="1">
    <citation type="submission" date="2022-12" db="EMBL/GenBank/DDBJ databases">
        <title>Reference genome sequencing for broad-spectrum identification of bacterial and archaeal isolates by mass spectrometry.</title>
        <authorList>
            <person name="Sekiguchi Y."/>
            <person name="Tourlousse D.M."/>
        </authorList>
    </citation>
    <scope>NUCLEOTIDE SEQUENCE</scope>
    <source>
        <strain evidence="2">ASRB1</strain>
    </source>
</reference>
<dbReference type="PANTHER" id="PTHR30399:SF1">
    <property type="entry name" value="UTP PYROPHOSPHATASE"/>
    <property type="match status" value="1"/>
</dbReference>
<evidence type="ECO:0000259" key="1">
    <source>
        <dbReference type="Pfam" id="PF01863"/>
    </source>
</evidence>
<proteinExistence type="predicted"/>
<feature type="domain" description="YgjP-like metallopeptidase" evidence="1">
    <location>
        <begin position="2"/>
        <end position="203"/>
    </location>
</feature>
<comment type="caution">
    <text evidence="2">The sequence shown here is derived from an EMBL/GenBank/DDBJ whole genome shotgun (WGS) entry which is preliminary data.</text>
</comment>
<dbReference type="Gene3D" id="3.30.2010.10">
    <property type="entry name" value="Metalloproteases ('zincins'), catalytic domain"/>
    <property type="match status" value="1"/>
</dbReference>
<gene>
    <name evidence="2" type="ORF">DAMNIGENAA_31420</name>
</gene>
<dbReference type="InterPro" id="IPR053136">
    <property type="entry name" value="UTP_pyrophosphatase-like"/>
</dbReference>
<dbReference type="GO" id="GO:0008233">
    <property type="term" value="F:peptidase activity"/>
    <property type="evidence" value="ECO:0007669"/>
    <property type="project" value="UniProtKB-KW"/>
</dbReference>
<protein>
    <submittedName>
        <fullName evidence="2">Zinc protease</fullName>
    </submittedName>
</protein>
<dbReference type="Proteomes" id="UP001144372">
    <property type="component" value="Unassembled WGS sequence"/>
</dbReference>
<dbReference type="PANTHER" id="PTHR30399">
    <property type="entry name" value="UNCHARACTERIZED PROTEIN YGJP"/>
    <property type="match status" value="1"/>
</dbReference>
<organism evidence="2 3">
    <name type="scientific">Desulforhabdus amnigena</name>
    <dbReference type="NCBI Taxonomy" id="40218"/>
    <lineage>
        <taxon>Bacteria</taxon>
        <taxon>Pseudomonadati</taxon>
        <taxon>Thermodesulfobacteriota</taxon>
        <taxon>Syntrophobacteria</taxon>
        <taxon>Syntrophobacterales</taxon>
        <taxon>Syntrophobacteraceae</taxon>
        <taxon>Desulforhabdus</taxon>
    </lineage>
</organism>